<feature type="compositionally biased region" description="Basic and acidic residues" evidence="5">
    <location>
        <begin position="97"/>
        <end position="111"/>
    </location>
</feature>
<dbReference type="Gene3D" id="1.20.5.170">
    <property type="match status" value="1"/>
</dbReference>
<dbReference type="GO" id="GO:0003700">
    <property type="term" value="F:DNA-binding transcription factor activity"/>
    <property type="evidence" value="ECO:0007669"/>
    <property type="project" value="InterPro"/>
</dbReference>
<dbReference type="PROSITE" id="PS50217">
    <property type="entry name" value="BZIP"/>
    <property type="match status" value="1"/>
</dbReference>
<dbReference type="InterPro" id="IPR004827">
    <property type="entry name" value="bZIP"/>
</dbReference>
<evidence type="ECO:0000256" key="1">
    <source>
        <dbReference type="ARBA" id="ARBA00004123"/>
    </source>
</evidence>
<evidence type="ECO:0000256" key="4">
    <source>
        <dbReference type="ARBA" id="ARBA00023242"/>
    </source>
</evidence>
<dbReference type="GO" id="GO:0005634">
    <property type="term" value="C:nucleus"/>
    <property type="evidence" value="ECO:0007669"/>
    <property type="project" value="UniProtKB-SubCell"/>
</dbReference>
<dbReference type="VEuPathDB" id="FungiDB:ASPWEDRAFT_33353"/>
<dbReference type="InterPro" id="IPR051027">
    <property type="entry name" value="bZIP_transcription_factors"/>
</dbReference>
<accession>A0A1L9RYH1</accession>
<comment type="subcellular location">
    <subcellularLocation>
        <location evidence="1">Nucleus</location>
    </subcellularLocation>
</comment>
<feature type="region of interest" description="Disordered" evidence="5">
    <location>
        <begin position="228"/>
        <end position="263"/>
    </location>
</feature>
<dbReference type="EMBL" id="KV878209">
    <property type="protein sequence ID" value="OJJ40010.1"/>
    <property type="molecule type" value="Genomic_DNA"/>
</dbReference>
<dbReference type="SUPFAM" id="SSF57959">
    <property type="entry name" value="Leucine zipper domain"/>
    <property type="match status" value="1"/>
</dbReference>
<dbReference type="CDD" id="cd14687">
    <property type="entry name" value="bZIP_ATF2"/>
    <property type="match status" value="1"/>
</dbReference>
<dbReference type="RefSeq" id="XP_040693686.1">
    <property type="nucleotide sequence ID" value="XM_040833764.1"/>
</dbReference>
<evidence type="ECO:0000256" key="5">
    <source>
        <dbReference type="SAM" id="MobiDB-lite"/>
    </source>
</evidence>
<keyword evidence="3" id="KW-0804">Transcription</keyword>
<sequence length="302" mass="33798">MSCIQPSLTTLTEEPSMDTNVNYADPLYAVPATVAANIASNDLGLSILNDRNFFESDSMSAMLNWDSNQKPATPSPDVVNEAPISPRSQNHMLDSAVTREDLPKSGIEDTRPSLSWHQYSKTNKNTPKRNHSNSSQSNDDDEKTKREKYLERNRVAANKCRQKKKQQRNSLEARLKTQSESNQKLVAEIGSMRSIILTLKNEVLEHSQCNDERLKHYVSFMERSIANTVPAGQRSRSESSTSSSKSRETSNAGIPQGLLPLSDSTFLRSAGDEYRRDSKDSMVSEVSWASSMDDDLMNMVKL</sequence>
<feature type="compositionally biased region" description="Basic and acidic residues" evidence="5">
    <location>
        <begin position="142"/>
        <end position="154"/>
    </location>
</feature>
<dbReference type="GeneID" id="63749612"/>
<evidence type="ECO:0000256" key="2">
    <source>
        <dbReference type="ARBA" id="ARBA00023015"/>
    </source>
</evidence>
<reference evidence="8" key="1">
    <citation type="journal article" date="2017" name="Genome Biol.">
        <title>Comparative genomics reveals high biological diversity and specific adaptations in the industrially and medically important fungal genus Aspergillus.</title>
        <authorList>
            <person name="de Vries R.P."/>
            <person name="Riley R."/>
            <person name="Wiebenga A."/>
            <person name="Aguilar-Osorio G."/>
            <person name="Amillis S."/>
            <person name="Uchima C.A."/>
            <person name="Anderluh G."/>
            <person name="Asadollahi M."/>
            <person name="Askin M."/>
            <person name="Barry K."/>
            <person name="Battaglia E."/>
            <person name="Bayram O."/>
            <person name="Benocci T."/>
            <person name="Braus-Stromeyer S.A."/>
            <person name="Caldana C."/>
            <person name="Canovas D."/>
            <person name="Cerqueira G.C."/>
            <person name="Chen F."/>
            <person name="Chen W."/>
            <person name="Choi C."/>
            <person name="Clum A."/>
            <person name="Dos Santos R.A."/>
            <person name="Damasio A.R."/>
            <person name="Diallinas G."/>
            <person name="Emri T."/>
            <person name="Fekete E."/>
            <person name="Flipphi M."/>
            <person name="Freyberg S."/>
            <person name="Gallo A."/>
            <person name="Gournas C."/>
            <person name="Habgood R."/>
            <person name="Hainaut M."/>
            <person name="Harispe M.L."/>
            <person name="Henrissat B."/>
            <person name="Hilden K.S."/>
            <person name="Hope R."/>
            <person name="Hossain A."/>
            <person name="Karabika E."/>
            <person name="Karaffa L."/>
            <person name="Karanyi Z."/>
            <person name="Krasevec N."/>
            <person name="Kuo A."/>
            <person name="Kusch H."/>
            <person name="LaButti K."/>
            <person name="Lagendijk E.L."/>
            <person name="Lapidus A."/>
            <person name="Levasseur A."/>
            <person name="Lindquist E."/>
            <person name="Lipzen A."/>
            <person name="Logrieco A.F."/>
            <person name="MacCabe A."/>
            <person name="Maekelae M.R."/>
            <person name="Malavazi I."/>
            <person name="Melin P."/>
            <person name="Meyer V."/>
            <person name="Mielnichuk N."/>
            <person name="Miskei M."/>
            <person name="Molnar A.P."/>
            <person name="Mule G."/>
            <person name="Ngan C.Y."/>
            <person name="Orejas M."/>
            <person name="Orosz E."/>
            <person name="Ouedraogo J.P."/>
            <person name="Overkamp K.M."/>
            <person name="Park H.-S."/>
            <person name="Perrone G."/>
            <person name="Piumi F."/>
            <person name="Punt P.J."/>
            <person name="Ram A.F."/>
            <person name="Ramon A."/>
            <person name="Rauscher S."/>
            <person name="Record E."/>
            <person name="Riano-Pachon D.M."/>
            <person name="Robert V."/>
            <person name="Roehrig J."/>
            <person name="Ruller R."/>
            <person name="Salamov A."/>
            <person name="Salih N.S."/>
            <person name="Samson R.A."/>
            <person name="Sandor E."/>
            <person name="Sanguinetti M."/>
            <person name="Schuetze T."/>
            <person name="Sepcic K."/>
            <person name="Shelest E."/>
            <person name="Sherlock G."/>
            <person name="Sophianopoulou V."/>
            <person name="Squina F.M."/>
            <person name="Sun H."/>
            <person name="Susca A."/>
            <person name="Todd R.B."/>
            <person name="Tsang A."/>
            <person name="Unkles S.E."/>
            <person name="van de Wiele N."/>
            <person name="van Rossen-Uffink D."/>
            <person name="Oliveira J.V."/>
            <person name="Vesth T.C."/>
            <person name="Visser J."/>
            <person name="Yu J.-H."/>
            <person name="Zhou M."/>
            <person name="Andersen M.R."/>
            <person name="Archer D.B."/>
            <person name="Baker S.E."/>
            <person name="Benoit I."/>
            <person name="Brakhage A.A."/>
            <person name="Braus G.H."/>
            <person name="Fischer R."/>
            <person name="Frisvad J.C."/>
            <person name="Goldman G.H."/>
            <person name="Houbraken J."/>
            <person name="Oakley B."/>
            <person name="Pocsi I."/>
            <person name="Scazzocchio C."/>
            <person name="Seiboth B."/>
            <person name="vanKuyk P.A."/>
            <person name="Wortman J."/>
            <person name="Dyer P.S."/>
            <person name="Grigoriev I.V."/>
        </authorList>
    </citation>
    <scope>NUCLEOTIDE SEQUENCE [LARGE SCALE GENOMIC DNA]</scope>
    <source>
        <strain evidence="8">DTO 134E9</strain>
    </source>
</reference>
<evidence type="ECO:0000313" key="7">
    <source>
        <dbReference type="EMBL" id="OJJ40010.1"/>
    </source>
</evidence>
<keyword evidence="2" id="KW-0805">Transcription regulation</keyword>
<keyword evidence="4" id="KW-0539">Nucleus</keyword>
<evidence type="ECO:0000313" key="8">
    <source>
        <dbReference type="Proteomes" id="UP000184383"/>
    </source>
</evidence>
<gene>
    <name evidence="7" type="ORF">ASPWEDRAFT_33353</name>
</gene>
<dbReference type="OrthoDB" id="295274at2759"/>
<dbReference type="AlphaFoldDB" id="A0A1L9RYH1"/>
<dbReference type="Pfam" id="PF00170">
    <property type="entry name" value="bZIP_1"/>
    <property type="match status" value="1"/>
</dbReference>
<proteinExistence type="predicted"/>
<evidence type="ECO:0000259" key="6">
    <source>
        <dbReference type="PROSITE" id="PS50217"/>
    </source>
</evidence>
<organism evidence="7 8">
    <name type="scientific">Aspergillus wentii DTO 134E9</name>
    <dbReference type="NCBI Taxonomy" id="1073089"/>
    <lineage>
        <taxon>Eukaryota</taxon>
        <taxon>Fungi</taxon>
        <taxon>Dikarya</taxon>
        <taxon>Ascomycota</taxon>
        <taxon>Pezizomycotina</taxon>
        <taxon>Eurotiomycetes</taxon>
        <taxon>Eurotiomycetidae</taxon>
        <taxon>Eurotiales</taxon>
        <taxon>Aspergillaceae</taxon>
        <taxon>Aspergillus</taxon>
        <taxon>Aspergillus subgen. Cremei</taxon>
    </lineage>
</organism>
<feature type="domain" description="BZIP" evidence="6">
    <location>
        <begin position="143"/>
        <end position="206"/>
    </location>
</feature>
<protein>
    <recommendedName>
        <fullName evidence="6">BZIP domain-containing protein</fullName>
    </recommendedName>
</protein>
<keyword evidence="8" id="KW-1185">Reference proteome</keyword>
<feature type="region of interest" description="Disordered" evidence="5">
    <location>
        <begin position="65"/>
        <end position="181"/>
    </location>
</feature>
<name>A0A1L9RYH1_ASPWE</name>
<dbReference type="SMART" id="SM00338">
    <property type="entry name" value="BRLZ"/>
    <property type="match status" value="1"/>
</dbReference>
<evidence type="ECO:0000256" key="3">
    <source>
        <dbReference type="ARBA" id="ARBA00023163"/>
    </source>
</evidence>
<dbReference type="PROSITE" id="PS00036">
    <property type="entry name" value="BZIP_BASIC"/>
    <property type="match status" value="1"/>
</dbReference>
<dbReference type="PANTHER" id="PTHR19304">
    <property type="entry name" value="CYCLIC-AMP RESPONSE ELEMENT BINDING PROTEIN"/>
    <property type="match status" value="1"/>
</dbReference>
<dbReference type="Proteomes" id="UP000184383">
    <property type="component" value="Unassembled WGS sequence"/>
</dbReference>
<dbReference type="STRING" id="1073089.A0A1L9RYH1"/>
<feature type="compositionally biased region" description="Polar residues" evidence="5">
    <location>
        <begin position="112"/>
        <end position="125"/>
    </location>
</feature>
<dbReference type="InterPro" id="IPR046347">
    <property type="entry name" value="bZIP_sf"/>
</dbReference>